<evidence type="ECO:0000313" key="2">
    <source>
        <dbReference type="EMBL" id="KAK7338538.1"/>
    </source>
</evidence>
<keyword evidence="3" id="KW-1185">Reference proteome</keyword>
<organism evidence="2 3">
    <name type="scientific">Canavalia gladiata</name>
    <name type="common">Sword bean</name>
    <name type="synonym">Dolichos gladiatus</name>
    <dbReference type="NCBI Taxonomy" id="3824"/>
    <lineage>
        <taxon>Eukaryota</taxon>
        <taxon>Viridiplantae</taxon>
        <taxon>Streptophyta</taxon>
        <taxon>Embryophyta</taxon>
        <taxon>Tracheophyta</taxon>
        <taxon>Spermatophyta</taxon>
        <taxon>Magnoliopsida</taxon>
        <taxon>eudicotyledons</taxon>
        <taxon>Gunneridae</taxon>
        <taxon>Pentapetalae</taxon>
        <taxon>rosids</taxon>
        <taxon>fabids</taxon>
        <taxon>Fabales</taxon>
        <taxon>Fabaceae</taxon>
        <taxon>Papilionoideae</taxon>
        <taxon>50 kb inversion clade</taxon>
        <taxon>NPAAA clade</taxon>
        <taxon>indigoferoid/millettioid clade</taxon>
        <taxon>Phaseoleae</taxon>
        <taxon>Canavalia</taxon>
    </lineage>
</organism>
<name>A0AAN9QPC4_CANGL</name>
<feature type="region of interest" description="Disordered" evidence="1">
    <location>
        <begin position="57"/>
        <end position="109"/>
    </location>
</feature>
<proteinExistence type="predicted"/>
<gene>
    <name evidence="2" type="ORF">VNO77_19151</name>
</gene>
<protein>
    <submittedName>
        <fullName evidence="2">Uncharacterized protein</fullName>
    </submittedName>
</protein>
<feature type="region of interest" description="Disordered" evidence="1">
    <location>
        <begin position="230"/>
        <end position="253"/>
    </location>
</feature>
<dbReference type="AlphaFoldDB" id="A0AAN9QPC4"/>
<accession>A0AAN9QPC4</accession>
<comment type="caution">
    <text evidence="2">The sequence shown here is derived from an EMBL/GenBank/DDBJ whole genome shotgun (WGS) entry which is preliminary data.</text>
</comment>
<dbReference type="Proteomes" id="UP001367508">
    <property type="component" value="Unassembled WGS sequence"/>
</dbReference>
<reference evidence="2 3" key="1">
    <citation type="submission" date="2024-01" db="EMBL/GenBank/DDBJ databases">
        <title>The genomes of 5 underutilized Papilionoideae crops provide insights into root nodulation and disease resistanc.</title>
        <authorList>
            <person name="Jiang F."/>
        </authorList>
    </citation>
    <scope>NUCLEOTIDE SEQUENCE [LARGE SCALE GENOMIC DNA]</scope>
    <source>
        <strain evidence="2">LVBAO_FW01</strain>
        <tissue evidence="2">Leaves</tissue>
    </source>
</reference>
<evidence type="ECO:0000313" key="3">
    <source>
        <dbReference type="Proteomes" id="UP001367508"/>
    </source>
</evidence>
<evidence type="ECO:0000256" key="1">
    <source>
        <dbReference type="SAM" id="MobiDB-lite"/>
    </source>
</evidence>
<dbReference type="EMBL" id="JAYMYQ010000004">
    <property type="protein sequence ID" value="KAK7338538.1"/>
    <property type="molecule type" value="Genomic_DNA"/>
</dbReference>
<sequence>MKSPRTAIMVAPTYVRKLRSTCQTGIIYPLVLVPRDQNQPHRCQSLDTNFMGCHVQSTGSEAGSCPENGKERGVGQRAPYSVSIGESSSLQGEEEGTQPMRGPARSVANSLDGRHTFNSLRCEGRDAAYKEEAVPTSLRMLKWAEFKLKFRLDKDWENPPSLLGDISMEEPLGNCGLYVLLWWLKVEAHIDKKLPTQRVTSSLLGITTPSEHASWFELPTDERVRGTRMAEPPCSTPTLVPKEGPLFGNTSSPRPTRSIACMQKLNRRGKEDSRIRAGEDRLGICEFDQGILGYSAGGEKLGVCEFERGILGITASLLSVISATFKHLSSFMWNTLPREPDYRLALVPLNPIKHVKVDFVRSNFAMQVASLMTAWPGLGVASGELAAVWLCMVWIVYLSRGWACTPMKLAPQLHKAMTEDNSELAAQFAWFPVLRSSTVTTGRQKDDTDLLQALHACPRKYSKKNRLTGARANSIVRPVIPHASCLPCMQDIIKNHAGLNLRRRFSSAACGLPPPFV</sequence>